<protein>
    <recommendedName>
        <fullName evidence="5 6">Ribonuclease Y</fullName>
        <shortName evidence="5">RNase Y</shortName>
        <ecNumber evidence="5 6">3.1.-.-</ecNumber>
    </recommendedName>
</protein>
<dbReference type="SUPFAM" id="SSF109604">
    <property type="entry name" value="HD-domain/PDEase-like"/>
    <property type="match status" value="1"/>
</dbReference>
<dbReference type="PANTHER" id="PTHR12826">
    <property type="entry name" value="RIBONUCLEASE Y"/>
    <property type="match status" value="1"/>
</dbReference>
<gene>
    <name evidence="5 9" type="primary">rny</name>
    <name evidence="9" type="ORF">KC614_00240</name>
</gene>
<dbReference type="PANTHER" id="PTHR12826:SF15">
    <property type="entry name" value="RIBONUCLEASE Y"/>
    <property type="match status" value="1"/>
</dbReference>
<evidence type="ECO:0000256" key="2">
    <source>
        <dbReference type="ARBA" id="ARBA00022759"/>
    </source>
</evidence>
<dbReference type="EC" id="3.1.-.-" evidence="5 6"/>
<evidence type="ECO:0000313" key="10">
    <source>
        <dbReference type="Proteomes" id="UP000751518"/>
    </source>
</evidence>
<dbReference type="InterPro" id="IPR006675">
    <property type="entry name" value="HDIG_dom"/>
</dbReference>
<feature type="domain" description="HD" evidence="8">
    <location>
        <begin position="279"/>
        <end position="371"/>
    </location>
</feature>
<comment type="function">
    <text evidence="5">Endoribonuclease that initiates mRNA decay.</text>
</comment>
<dbReference type="InterPro" id="IPR004087">
    <property type="entry name" value="KH_dom"/>
</dbReference>
<dbReference type="Pfam" id="PF12072">
    <property type="entry name" value="RNase_Y_N"/>
    <property type="match status" value="1"/>
</dbReference>
<proteinExistence type="inferred from homology"/>
<sequence length="465" mass="51246">MDELKTRLEQLLSSFNADSQVAEELKAAARELVLEAKSEALSIKQQAEARLEDVSGKEEQLSVVIKRSEEKEKQLVEIYEKEAAALEKIDGLSKKEAEEKLLNVIDKELAEEYARRIRENEDKIKAESDRRARGILVSAMQRVGTENVGEYTTYSVDLPDEDIKGRIIGKDGRNIKAFEEHSGVSVEIGEPGEPVVTVSSFDPVRREIAKRAMEKLVADGRIQPTRIEEAIKASKEEVDAVIREAGEDLLYRAGLTGFAQEIVDLLGRLKFRSSYGQNMIEHTLEVIKLGAAIATEVGANVEVVKRACLLHDIGKAVTAETDQGHAEVGAEICRRYGVAEDVVVAFEGHHTDVLPTPEAVIMYLADAISGARPGARKEDYEGYVNRVKELEEIADAFAGVQKSYAIAAGKEVRVLVNPAEISDAEMFKLAHDIAHEIHERITNFPAPIKVNVVRETRASAVAKPG</sequence>
<dbReference type="InterPro" id="IPR003607">
    <property type="entry name" value="HD/PDEase_dom"/>
</dbReference>
<dbReference type="InterPro" id="IPR022711">
    <property type="entry name" value="RNase_Y_N"/>
</dbReference>
<dbReference type="Gene3D" id="3.30.1370.10">
    <property type="entry name" value="K Homology domain, type 1"/>
    <property type="match status" value="1"/>
</dbReference>
<dbReference type="CDD" id="cd22431">
    <property type="entry name" value="KH-I_RNaseY"/>
    <property type="match status" value="1"/>
</dbReference>
<dbReference type="GO" id="GO:0006402">
    <property type="term" value="P:mRNA catabolic process"/>
    <property type="evidence" value="ECO:0007669"/>
    <property type="project" value="UniProtKB-UniRule"/>
</dbReference>
<dbReference type="SUPFAM" id="SSF54791">
    <property type="entry name" value="Eukaryotic type KH-domain (KH-domain type I)"/>
    <property type="match status" value="1"/>
</dbReference>
<evidence type="ECO:0000256" key="1">
    <source>
        <dbReference type="ARBA" id="ARBA00022722"/>
    </source>
</evidence>
<reference evidence="9" key="2">
    <citation type="journal article" date="2021" name="Microbiome">
        <title>Successional dynamics and alternative stable states in a saline activated sludge microbial community over 9 years.</title>
        <authorList>
            <person name="Wang Y."/>
            <person name="Ye J."/>
            <person name="Ju F."/>
            <person name="Liu L."/>
            <person name="Boyd J.A."/>
            <person name="Deng Y."/>
            <person name="Parks D.H."/>
            <person name="Jiang X."/>
            <person name="Yin X."/>
            <person name="Woodcroft B.J."/>
            <person name="Tyson G.W."/>
            <person name="Hugenholtz P."/>
            <person name="Polz M.F."/>
            <person name="Zhang T."/>
        </authorList>
    </citation>
    <scope>NUCLEOTIDE SEQUENCE</scope>
    <source>
        <strain evidence="9">HKST-UBA03</strain>
    </source>
</reference>
<dbReference type="Pfam" id="PF01966">
    <property type="entry name" value="HD"/>
    <property type="match status" value="1"/>
</dbReference>
<dbReference type="InterPro" id="IPR006674">
    <property type="entry name" value="HD_domain"/>
</dbReference>
<keyword evidence="2 5" id="KW-0255">Endonuclease</keyword>
<dbReference type="Gene3D" id="1.10.3210.10">
    <property type="entry name" value="Hypothetical protein af1432"/>
    <property type="match status" value="1"/>
</dbReference>
<dbReference type="NCBIfam" id="TIGR03319">
    <property type="entry name" value="RNase_Y"/>
    <property type="match status" value="1"/>
</dbReference>
<dbReference type="PROSITE" id="PS50084">
    <property type="entry name" value="KH_TYPE_1"/>
    <property type="match status" value="1"/>
</dbReference>
<evidence type="ECO:0000256" key="6">
    <source>
        <dbReference type="NCBIfam" id="TIGR03319"/>
    </source>
</evidence>
<dbReference type="EMBL" id="JAGQKZ010000001">
    <property type="protein sequence ID" value="MCA9391617.1"/>
    <property type="molecule type" value="Genomic_DNA"/>
</dbReference>
<dbReference type="SMART" id="SM00322">
    <property type="entry name" value="KH"/>
    <property type="match status" value="1"/>
</dbReference>
<evidence type="ECO:0000256" key="5">
    <source>
        <dbReference type="HAMAP-Rule" id="MF_00335"/>
    </source>
</evidence>
<dbReference type="CDD" id="cd00077">
    <property type="entry name" value="HDc"/>
    <property type="match status" value="1"/>
</dbReference>
<dbReference type="NCBIfam" id="TIGR00277">
    <property type="entry name" value="HDIG"/>
    <property type="match status" value="1"/>
</dbReference>
<dbReference type="GO" id="GO:0005886">
    <property type="term" value="C:plasma membrane"/>
    <property type="evidence" value="ECO:0007669"/>
    <property type="project" value="UniProtKB-UniRule"/>
</dbReference>
<evidence type="ECO:0000313" key="9">
    <source>
        <dbReference type="EMBL" id="MCA9391617.1"/>
    </source>
</evidence>
<keyword evidence="7" id="KW-0175">Coiled coil</keyword>
<dbReference type="InterPro" id="IPR036612">
    <property type="entry name" value="KH_dom_type_1_sf"/>
</dbReference>
<accession>A0A955RRK8</accession>
<dbReference type="GO" id="GO:0003723">
    <property type="term" value="F:RNA binding"/>
    <property type="evidence" value="ECO:0007669"/>
    <property type="project" value="UniProtKB-UniRule"/>
</dbReference>
<dbReference type="HAMAP" id="MF_00335">
    <property type="entry name" value="RNase_Y"/>
    <property type="match status" value="1"/>
</dbReference>
<dbReference type="AlphaFoldDB" id="A0A955RRK8"/>
<reference evidence="9" key="1">
    <citation type="submission" date="2020-04" db="EMBL/GenBank/DDBJ databases">
        <authorList>
            <person name="Zhang T."/>
        </authorList>
    </citation>
    <scope>NUCLEOTIDE SEQUENCE</scope>
    <source>
        <strain evidence="9">HKST-UBA03</strain>
    </source>
</reference>
<dbReference type="InterPro" id="IPR017705">
    <property type="entry name" value="Ribonuclease_Y"/>
</dbReference>
<name>A0A955RRK8_UNCKA</name>
<keyword evidence="3 5" id="KW-0378">Hydrolase</keyword>
<comment type="similarity">
    <text evidence="5">Belongs to the RNase Y family.</text>
</comment>
<evidence type="ECO:0000256" key="4">
    <source>
        <dbReference type="ARBA" id="ARBA00022884"/>
    </source>
</evidence>
<dbReference type="GO" id="GO:0016787">
    <property type="term" value="F:hydrolase activity"/>
    <property type="evidence" value="ECO:0007669"/>
    <property type="project" value="UniProtKB-KW"/>
</dbReference>
<dbReference type="SMART" id="SM00471">
    <property type="entry name" value="HDc"/>
    <property type="match status" value="1"/>
</dbReference>
<evidence type="ECO:0000256" key="7">
    <source>
        <dbReference type="SAM" id="Coils"/>
    </source>
</evidence>
<dbReference type="GO" id="GO:0004521">
    <property type="term" value="F:RNA endonuclease activity"/>
    <property type="evidence" value="ECO:0007669"/>
    <property type="project" value="UniProtKB-UniRule"/>
</dbReference>
<evidence type="ECO:0000256" key="3">
    <source>
        <dbReference type="ARBA" id="ARBA00022801"/>
    </source>
</evidence>
<organism evidence="9 10">
    <name type="scientific">candidate division WWE3 bacterium</name>
    <dbReference type="NCBI Taxonomy" id="2053526"/>
    <lineage>
        <taxon>Bacteria</taxon>
        <taxon>Katanobacteria</taxon>
    </lineage>
</organism>
<keyword evidence="4 5" id="KW-0694">RNA-binding</keyword>
<keyword evidence="1 5" id="KW-0540">Nuclease</keyword>
<dbReference type="Pfam" id="PF00013">
    <property type="entry name" value="KH_1"/>
    <property type="match status" value="1"/>
</dbReference>
<comment type="caution">
    <text evidence="9">The sequence shown here is derived from an EMBL/GenBank/DDBJ whole genome shotgun (WGS) entry which is preliminary data.</text>
</comment>
<dbReference type="Proteomes" id="UP000751518">
    <property type="component" value="Unassembled WGS sequence"/>
</dbReference>
<dbReference type="PROSITE" id="PS51831">
    <property type="entry name" value="HD"/>
    <property type="match status" value="1"/>
</dbReference>
<evidence type="ECO:0000259" key="8">
    <source>
        <dbReference type="PROSITE" id="PS51831"/>
    </source>
</evidence>
<dbReference type="InterPro" id="IPR004088">
    <property type="entry name" value="KH_dom_type_1"/>
</dbReference>
<feature type="coiled-coil region" evidence="7">
    <location>
        <begin position="69"/>
        <end position="130"/>
    </location>
</feature>